<name>A0A418V2X7_RHOPL</name>
<evidence type="ECO:0000256" key="1">
    <source>
        <dbReference type="SAM" id="MobiDB-lite"/>
    </source>
</evidence>
<dbReference type="Pfam" id="PF07750">
    <property type="entry name" value="GcrA"/>
    <property type="match status" value="1"/>
</dbReference>
<dbReference type="EMBL" id="QYYD01000017">
    <property type="protein sequence ID" value="RJF70421.1"/>
    <property type="molecule type" value="Genomic_DNA"/>
</dbReference>
<dbReference type="InterPro" id="IPR011681">
    <property type="entry name" value="GcrA"/>
</dbReference>
<gene>
    <name evidence="2" type="ORF">D4Q52_16545</name>
</gene>
<dbReference type="Gene3D" id="1.10.10.60">
    <property type="entry name" value="Homeodomain-like"/>
    <property type="match status" value="1"/>
</dbReference>
<comment type="caution">
    <text evidence="2">The sequence shown here is derived from an EMBL/GenBank/DDBJ whole genome shotgun (WGS) entry which is preliminary data.</text>
</comment>
<accession>A0A418V2X7</accession>
<dbReference type="AlphaFoldDB" id="A0A418V2X7"/>
<protein>
    <submittedName>
        <fullName evidence="2">GcrA cell cycle regulator</fullName>
    </submittedName>
</protein>
<reference evidence="2 3" key="1">
    <citation type="submission" date="2018-09" db="EMBL/GenBank/DDBJ databases">
        <title>Draft genome sequence of Rhodopseudomonas palustris 2.1.18.</title>
        <authorList>
            <person name="Robertson S.L."/>
            <person name="Meyer T.E."/>
            <person name="Kyndt J.A."/>
        </authorList>
    </citation>
    <scope>NUCLEOTIDE SEQUENCE [LARGE SCALE GENOMIC DNA]</scope>
    <source>
        <strain evidence="2 3">2.1.18</strain>
    </source>
</reference>
<evidence type="ECO:0000313" key="3">
    <source>
        <dbReference type="Proteomes" id="UP000285523"/>
    </source>
</evidence>
<dbReference type="RefSeq" id="WP_119857674.1">
    <property type="nucleotide sequence ID" value="NZ_QYYD01000017.1"/>
</dbReference>
<proteinExistence type="predicted"/>
<evidence type="ECO:0000313" key="2">
    <source>
        <dbReference type="EMBL" id="RJF70421.1"/>
    </source>
</evidence>
<dbReference type="Proteomes" id="UP000285523">
    <property type="component" value="Unassembled WGS sequence"/>
</dbReference>
<organism evidence="2 3">
    <name type="scientific">Rhodopseudomonas palustris</name>
    <dbReference type="NCBI Taxonomy" id="1076"/>
    <lineage>
        <taxon>Bacteria</taxon>
        <taxon>Pseudomonadati</taxon>
        <taxon>Pseudomonadota</taxon>
        <taxon>Alphaproteobacteria</taxon>
        <taxon>Hyphomicrobiales</taxon>
        <taxon>Nitrobacteraceae</taxon>
        <taxon>Rhodopseudomonas</taxon>
    </lineage>
</organism>
<sequence>MTALTWTDERVEQLKKLWEGGLSASQIAAELGNVTRNAVIGKVHRLGLSGRAKSPSSAAPRQRKARPAQHMMRVTRPVARGNTALAHVFEVEAEPDPVTYDNVVPMNQRLSLLELNEATCHWPIGDPSNPEFFFCGGKSLPGLPYCAHHSRIAYQPVGDRRRAQPKPTR</sequence>
<dbReference type="OrthoDB" id="9798071at2"/>
<feature type="region of interest" description="Disordered" evidence="1">
    <location>
        <begin position="49"/>
        <end position="69"/>
    </location>
</feature>